<dbReference type="SUPFAM" id="SSF51621">
    <property type="entry name" value="Phosphoenolpyruvate/pyruvate domain"/>
    <property type="match status" value="1"/>
</dbReference>
<keyword evidence="2" id="KW-0479">Metal-binding</keyword>
<evidence type="ECO:0000256" key="1">
    <source>
        <dbReference type="ARBA" id="ARBA00005568"/>
    </source>
</evidence>
<dbReference type="EMBL" id="JAABLQ010000001">
    <property type="protein sequence ID" value="NBN77225.1"/>
    <property type="molecule type" value="Genomic_DNA"/>
</dbReference>
<comment type="similarity">
    <text evidence="1">Belongs to the HpcH/HpaI aldolase family.</text>
</comment>
<name>A0A7X5EZX6_9HYPH</name>
<dbReference type="GO" id="GO:0005737">
    <property type="term" value="C:cytoplasm"/>
    <property type="evidence" value="ECO:0007669"/>
    <property type="project" value="TreeGrafter"/>
</dbReference>
<dbReference type="Proteomes" id="UP000586722">
    <property type="component" value="Unassembled WGS sequence"/>
</dbReference>
<keyword evidence="3" id="KW-0456">Lyase</keyword>
<organism evidence="4 5">
    <name type="scientific">Pannonibacter tanglangensis</name>
    <dbReference type="NCBI Taxonomy" id="2750084"/>
    <lineage>
        <taxon>Bacteria</taxon>
        <taxon>Pseudomonadati</taxon>
        <taxon>Pseudomonadota</taxon>
        <taxon>Alphaproteobacteria</taxon>
        <taxon>Hyphomicrobiales</taxon>
        <taxon>Stappiaceae</taxon>
        <taxon>Pannonibacter</taxon>
    </lineage>
</organism>
<proteinExistence type="inferred from homology"/>
<comment type="caution">
    <text evidence="4">The sequence shown here is derived from an EMBL/GenBank/DDBJ whole genome shotgun (WGS) entry which is preliminary data.</text>
</comment>
<dbReference type="Gene3D" id="3.20.20.60">
    <property type="entry name" value="Phosphoenolpyruvate-binding domains"/>
    <property type="match status" value="1"/>
</dbReference>
<dbReference type="AlphaFoldDB" id="A0A7X5EZX6"/>
<dbReference type="InterPro" id="IPR040442">
    <property type="entry name" value="Pyrv_kinase-like_dom_sf"/>
</dbReference>
<dbReference type="InterPro" id="IPR050251">
    <property type="entry name" value="HpcH-HpaI_aldolase"/>
</dbReference>
<accession>A0A7X5EZX6</accession>
<dbReference type="InterPro" id="IPR005000">
    <property type="entry name" value="Aldolase/citrate-lyase_domain"/>
</dbReference>
<dbReference type="RefSeq" id="WP_161675578.1">
    <property type="nucleotide sequence ID" value="NZ_JAABLP010000002.1"/>
</dbReference>
<evidence type="ECO:0000256" key="3">
    <source>
        <dbReference type="ARBA" id="ARBA00023239"/>
    </source>
</evidence>
<evidence type="ECO:0000313" key="4">
    <source>
        <dbReference type="EMBL" id="NBN77225.1"/>
    </source>
</evidence>
<dbReference type="Pfam" id="PF03328">
    <property type="entry name" value="HpcH_HpaI"/>
    <property type="match status" value="1"/>
</dbReference>
<keyword evidence="5" id="KW-1185">Reference proteome</keyword>
<dbReference type="PANTHER" id="PTHR30502">
    <property type="entry name" value="2-KETO-3-DEOXY-L-RHAMNONATE ALDOLASE"/>
    <property type="match status" value="1"/>
</dbReference>
<dbReference type="InterPro" id="IPR015813">
    <property type="entry name" value="Pyrv/PenolPyrv_kinase-like_dom"/>
</dbReference>
<protein>
    <submittedName>
        <fullName evidence="4">Hydroxyacid aldolase</fullName>
    </submittedName>
</protein>
<evidence type="ECO:0000313" key="5">
    <source>
        <dbReference type="Proteomes" id="UP000586722"/>
    </source>
</evidence>
<evidence type="ECO:0000256" key="2">
    <source>
        <dbReference type="ARBA" id="ARBA00022723"/>
    </source>
</evidence>
<reference evidence="5" key="1">
    <citation type="submission" date="2020-01" db="EMBL/GenBank/DDBJ databases">
        <authorList>
            <person name="Fang Y."/>
            <person name="Sun R."/>
            <person name="Nie L."/>
            <person name="He J."/>
            <person name="Hao L."/>
            <person name="Wang L."/>
            <person name="Su S."/>
            <person name="Lv E."/>
            <person name="Zhang Z."/>
            <person name="Xie R."/>
            <person name="Liu H."/>
        </authorList>
    </citation>
    <scope>NUCLEOTIDE SEQUENCE [LARGE SCALE GENOMIC DNA]</scope>
    <source>
        <strain evidence="5">XCT-53</strain>
    </source>
</reference>
<dbReference type="GO" id="GO:0016832">
    <property type="term" value="F:aldehyde-lyase activity"/>
    <property type="evidence" value="ECO:0007669"/>
    <property type="project" value="TreeGrafter"/>
</dbReference>
<dbReference type="PANTHER" id="PTHR30502:SF0">
    <property type="entry name" value="PHOSPHOENOLPYRUVATE CARBOXYLASE FAMILY PROTEIN"/>
    <property type="match status" value="1"/>
</dbReference>
<sequence>MSNAPQPSLATRLRAGETIVTAWSNLAVPILAEVMGRAGYPCVTLDMQHGMHDIASLRDGLAAIALSGAHRAVRIPVGESGTASRALDFGAELVIAPMINSAAEARAFADAMKYPPVGARSWGPQRGAMLAGKSPADYLASANTELLSLAMIETPEAIAALDDILAEPGIDGIFVGPSDLSLTLNKGARLDPGGPLTMAAAQDIAARTRAAGKIAGIFCLEASGVAQARDMGYSFIAHGVDLTLFSAALKDTLARIG</sequence>
<dbReference type="GO" id="GO:0046872">
    <property type="term" value="F:metal ion binding"/>
    <property type="evidence" value="ECO:0007669"/>
    <property type="project" value="UniProtKB-KW"/>
</dbReference>
<gene>
    <name evidence="4" type="ORF">GWI72_02960</name>
</gene>